<dbReference type="Gene3D" id="1.10.443.10">
    <property type="entry name" value="Intergrase catalytic core"/>
    <property type="match status" value="1"/>
</dbReference>
<dbReference type="GO" id="GO:0015074">
    <property type="term" value="P:DNA integration"/>
    <property type="evidence" value="ECO:0007669"/>
    <property type="project" value="InterPro"/>
</dbReference>
<dbReference type="EMBL" id="SMFP01000010">
    <property type="protein sequence ID" value="TDE36320.1"/>
    <property type="molecule type" value="Genomic_DNA"/>
</dbReference>
<dbReference type="Proteomes" id="UP000294662">
    <property type="component" value="Unassembled WGS sequence"/>
</dbReference>
<keyword evidence="1" id="KW-0233">DNA recombination</keyword>
<dbReference type="GO" id="GO:0006310">
    <property type="term" value="P:DNA recombination"/>
    <property type="evidence" value="ECO:0007669"/>
    <property type="project" value="UniProtKB-KW"/>
</dbReference>
<dbReference type="Pfam" id="PF20172">
    <property type="entry name" value="DUF6538"/>
    <property type="match status" value="1"/>
</dbReference>
<proteinExistence type="predicted"/>
<dbReference type="PROSITE" id="PS51898">
    <property type="entry name" value="TYR_RECOMBINASE"/>
    <property type="match status" value="1"/>
</dbReference>
<name>A0A4R5EP97_9RHOB</name>
<accession>A0A4R5EP97</accession>
<comment type="caution">
    <text evidence="3">The sequence shown here is derived from an EMBL/GenBank/DDBJ whole genome shotgun (WGS) entry which is preliminary data.</text>
</comment>
<reference evidence="3 4" key="1">
    <citation type="submission" date="2019-03" db="EMBL/GenBank/DDBJ databases">
        <authorList>
            <person name="Zhang S."/>
        </authorList>
    </citation>
    <scope>NUCLEOTIDE SEQUENCE [LARGE SCALE GENOMIC DNA]</scope>
    <source>
        <strain evidence="3 4">S4J41</strain>
    </source>
</reference>
<feature type="domain" description="Tyr recombinase" evidence="2">
    <location>
        <begin position="431"/>
        <end position="640"/>
    </location>
</feature>
<sequence length="957" mass="107207">MIHKKSILPNGIAVDQAASLPSARLGASQNASHSRGYGRRDARRKWGLHLVRRSRIFHFRRRWPENLRHLGAPAFLSVSLRTDVLSVAAARSCKLRAAVEEGERELIACLADRPVCAETTRSLLREMVRSAVQKMMEDLEAPVASTLDTERLPSIEAELREIKLALRQRDWSTAPAVAAPCVAGFEIQAQDLSQPAIARQLLLTRLRLLELEAEVEETCDDPLHLGRDLLAQHDLLPRRDALRPPMRLSEAVEKAADAAPASVEVKIRTVGVLALDHFGDIAMTTLTYGRVEEFLEFLWWLPKHWGKSHGKNRFNQEGRDLRPSEERILADERDAAIIEAVLADDSLSRPDKRRRLVDDLTPRLTDGYLIVQRDMFQRIVAAALGNRRVGRDLDDDERIVPSHKQLKDAIAKWHKNAKTSCGLPRRVSRPKRRRSWSIEHIAKLLLSPIYRGASSEKQRGRRARGRKRVIVRDALYWVPLIMITMGVRPEEILQLPLTAVVRRNGVYCIEVADTYSLLKNEQSRRSIPIPQLLLDLGFLQWVRFQIRQKEIWAFPEIPEDKSHDKKSQIFGGRLRNIFRTLKIECPHEDVYAMRRTLASKLLHAGVDTGVRQRILGHLEGTTVDRHYSDDGLLELKDMLDRVDYGIKVGREKGVGFPLITGCSALLLPTAAVDIELQDDAQIAGVRVADSDTGEILFEARLDGANLQAKSSLTDAPSRSAQECATQLVDLEMAYDLALPASEEAMRAFQHLLIFADEDQKNVTAKVRRPVISDPFAAVERQEEGLSGDLAPDAPSVRPQAARLPEEVGTSVGQTVLCVFPLRGAQRGDGQPRPGLVVGEKFLSGNRYLDIAQGASADAGLPRKHDLLLQTVEDLNTARLKTATCFDMRRRILVRAEDGSRVKGALGTLPKDARLRMNEVLLAAGDVAPVPACEVRVGRKETVVEIHRPKRLRQPEVY</sequence>
<evidence type="ECO:0000313" key="4">
    <source>
        <dbReference type="Proteomes" id="UP000294662"/>
    </source>
</evidence>
<dbReference type="SUPFAM" id="SSF56349">
    <property type="entry name" value="DNA breaking-rejoining enzymes"/>
    <property type="match status" value="1"/>
</dbReference>
<dbReference type="InterPro" id="IPR011010">
    <property type="entry name" value="DNA_brk_join_enz"/>
</dbReference>
<dbReference type="InterPro" id="IPR046668">
    <property type="entry name" value="DUF6538"/>
</dbReference>
<evidence type="ECO:0000259" key="2">
    <source>
        <dbReference type="PROSITE" id="PS51898"/>
    </source>
</evidence>
<evidence type="ECO:0000313" key="3">
    <source>
        <dbReference type="EMBL" id="TDE36320.1"/>
    </source>
</evidence>
<dbReference type="OrthoDB" id="7222937at2"/>
<dbReference type="AlphaFoldDB" id="A0A4R5EP97"/>
<dbReference type="InterPro" id="IPR013762">
    <property type="entry name" value="Integrase-like_cat_sf"/>
</dbReference>
<evidence type="ECO:0000256" key="1">
    <source>
        <dbReference type="ARBA" id="ARBA00023172"/>
    </source>
</evidence>
<dbReference type="RefSeq" id="WP_132830432.1">
    <property type="nucleotide sequence ID" value="NZ_SMFP01000010.1"/>
</dbReference>
<dbReference type="InterPro" id="IPR002104">
    <property type="entry name" value="Integrase_catalytic"/>
</dbReference>
<keyword evidence="4" id="KW-1185">Reference proteome</keyword>
<dbReference type="Pfam" id="PF00589">
    <property type="entry name" value="Phage_integrase"/>
    <property type="match status" value="1"/>
</dbReference>
<gene>
    <name evidence="3" type="ORF">E1B25_15540</name>
</gene>
<protein>
    <recommendedName>
        <fullName evidence="2">Tyr recombinase domain-containing protein</fullName>
    </recommendedName>
</protein>
<organism evidence="3 4">
    <name type="scientific">Antarcticimicrobium sediminis</name>
    <dbReference type="NCBI Taxonomy" id="2546227"/>
    <lineage>
        <taxon>Bacteria</taxon>
        <taxon>Pseudomonadati</taxon>
        <taxon>Pseudomonadota</taxon>
        <taxon>Alphaproteobacteria</taxon>
        <taxon>Rhodobacterales</taxon>
        <taxon>Paracoccaceae</taxon>
        <taxon>Antarcticimicrobium</taxon>
    </lineage>
</organism>
<dbReference type="GO" id="GO:0003677">
    <property type="term" value="F:DNA binding"/>
    <property type="evidence" value="ECO:0007669"/>
    <property type="project" value="InterPro"/>
</dbReference>